<keyword evidence="1" id="KW-1133">Transmembrane helix</keyword>
<gene>
    <name evidence="3" type="ORF">B0I00_1242</name>
</gene>
<keyword evidence="1" id="KW-0472">Membrane</keyword>
<feature type="domain" description="HTH luxR-type" evidence="2">
    <location>
        <begin position="101"/>
        <end position="158"/>
    </location>
</feature>
<evidence type="ECO:0000313" key="3">
    <source>
        <dbReference type="EMBL" id="PKB19015.1"/>
    </source>
</evidence>
<evidence type="ECO:0000313" key="4">
    <source>
        <dbReference type="Proteomes" id="UP000232587"/>
    </source>
</evidence>
<dbReference type="InterPro" id="IPR000792">
    <property type="entry name" value="Tscrpt_reg_LuxR_C"/>
</dbReference>
<feature type="transmembrane region" description="Helical" evidence="1">
    <location>
        <begin position="12"/>
        <end position="31"/>
    </location>
</feature>
<sequence length="172" mass="18285">MASSSHNPDRRIVFALAVMVLQVVGAVFFLIDGFEDQAAVPASASGSVGLTELVIALALLAGVVISTVFIVRLHRDLQWQKRNLDRAKGALMDHVSVRFRDWKLTPGEGDVALFALKGCDVAEIARLRGAALGTVRSQLSQIYAKAGVSSQAMLVALFIEDLLDAAPAADQG</sequence>
<evidence type="ECO:0000256" key="1">
    <source>
        <dbReference type="SAM" id="Phobius"/>
    </source>
</evidence>
<dbReference type="GO" id="GO:0006355">
    <property type="term" value="P:regulation of DNA-templated transcription"/>
    <property type="evidence" value="ECO:0007669"/>
    <property type="project" value="InterPro"/>
</dbReference>
<dbReference type="EMBL" id="PHUF01000003">
    <property type="protein sequence ID" value="PKB19015.1"/>
    <property type="molecule type" value="Genomic_DNA"/>
</dbReference>
<comment type="caution">
    <text evidence="3">The sequence shown here is derived from an EMBL/GenBank/DDBJ whole genome shotgun (WGS) entry which is preliminary data.</text>
</comment>
<dbReference type="Gene3D" id="1.10.10.10">
    <property type="entry name" value="Winged helix-like DNA-binding domain superfamily/Winged helix DNA-binding domain"/>
    <property type="match status" value="1"/>
</dbReference>
<proteinExistence type="predicted"/>
<keyword evidence="3" id="KW-0238">DNA-binding</keyword>
<keyword evidence="1" id="KW-0812">Transmembrane</keyword>
<dbReference type="Proteomes" id="UP000232587">
    <property type="component" value="Unassembled WGS sequence"/>
</dbReference>
<dbReference type="SUPFAM" id="SSF46894">
    <property type="entry name" value="C-terminal effector domain of the bipartite response regulators"/>
    <property type="match status" value="1"/>
</dbReference>
<reference evidence="3 4" key="1">
    <citation type="submission" date="2017-11" db="EMBL/GenBank/DDBJ databases">
        <title>Genomic Encyclopedia of Type Strains, Phase III (KMG-III): the genomes of soil and plant-associated and newly described type strains.</title>
        <authorList>
            <person name="Whitman W."/>
        </authorList>
    </citation>
    <scope>NUCLEOTIDE SEQUENCE [LARGE SCALE GENOMIC DNA]</scope>
    <source>
        <strain evidence="3 4">CGMCC 1.12274</strain>
    </source>
</reference>
<organism evidence="3 4">
    <name type="scientific">Novosphingobium kunmingense</name>
    <dbReference type="NCBI Taxonomy" id="1211806"/>
    <lineage>
        <taxon>Bacteria</taxon>
        <taxon>Pseudomonadati</taxon>
        <taxon>Pseudomonadota</taxon>
        <taxon>Alphaproteobacteria</taxon>
        <taxon>Sphingomonadales</taxon>
        <taxon>Sphingomonadaceae</taxon>
        <taxon>Novosphingobium</taxon>
    </lineage>
</organism>
<name>A0A2N0HJH0_9SPHN</name>
<protein>
    <submittedName>
        <fullName evidence="3">DNA-binding CsgD family transcriptional regulator</fullName>
    </submittedName>
</protein>
<accession>A0A2N0HJH0</accession>
<dbReference type="OrthoDB" id="8277135at2"/>
<dbReference type="InterPro" id="IPR016032">
    <property type="entry name" value="Sig_transdc_resp-reg_C-effctor"/>
</dbReference>
<dbReference type="GO" id="GO:0003677">
    <property type="term" value="F:DNA binding"/>
    <property type="evidence" value="ECO:0007669"/>
    <property type="project" value="UniProtKB-KW"/>
</dbReference>
<keyword evidence="4" id="KW-1185">Reference proteome</keyword>
<dbReference type="AlphaFoldDB" id="A0A2N0HJH0"/>
<feature type="transmembrane region" description="Helical" evidence="1">
    <location>
        <begin position="53"/>
        <end position="73"/>
    </location>
</feature>
<dbReference type="SMART" id="SM00421">
    <property type="entry name" value="HTH_LUXR"/>
    <property type="match status" value="1"/>
</dbReference>
<evidence type="ECO:0000259" key="2">
    <source>
        <dbReference type="SMART" id="SM00421"/>
    </source>
</evidence>
<dbReference type="RefSeq" id="WP_100866538.1">
    <property type="nucleotide sequence ID" value="NZ_PHUF01000003.1"/>
</dbReference>
<dbReference type="InterPro" id="IPR036388">
    <property type="entry name" value="WH-like_DNA-bd_sf"/>
</dbReference>